<keyword evidence="1" id="KW-0732">Signal</keyword>
<keyword evidence="3" id="KW-1185">Reference proteome</keyword>
<evidence type="ECO:0000256" key="1">
    <source>
        <dbReference type="SAM" id="SignalP"/>
    </source>
</evidence>
<comment type="caution">
    <text evidence="2">The sequence shown here is derived from an EMBL/GenBank/DDBJ whole genome shotgun (WGS) entry which is preliminary data.</text>
</comment>
<dbReference type="EMBL" id="JBHULX010000039">
    <property type="protein sequence ID" value="MFD2593001.1"/>
    <property type="molecule type" value="Genomic_DNA"/>
</dbReference>
<name>A0ABW5ND21_9FLAO</name>
<dbReference type="Proteomes" id="UP001597459">
    <property type="component" value="Unassembled WGS sequence"/>
</dbReference>
<protein>
    <submittedName>
        <fullName evidence="2">Gliding motility-associated C-terminal domain-containing protein</fullName>
    </submittedName>
</protein>
<organism evidence="2 3">
    <name type="scientific">Aquimarina hainanensis</name>
    <dbReference type="NCBI Taxonomy" id="1578017"/>
    <lineage>
        <taxon>Bacteria</taxon>
        <taxon>Pseudomonadati</taxon>
        <taxon>Bacteroidota</taxon>
        <taxon>Flavobacteriia</taxon>
        <taxon>Flavobacteriales</taxon>
        <taxon>Flavobacteriaceae</taxon>
        <taxon>Aquimarina</taxon>
    </lineage>
</organism>
<feature type="chain" id="PRO_5047463143" evidence="1">
    <location>
        <begin position="23"/>
        <end position="920"/>
    </location>
</feature>
<dbReference type="RefSeq" id="WP_378255187.1">
    <property type="nucleotide sequence ID" value="NZ_JBHSJV010000001.1"/>
</dbReference>
<accession>A0ABW5ND21</accession>
<sequence>MKKTTYLLIVFLGLLYPKFVSAQCEVEETFSVCDMETVDHDTNGTPDGIINLFDEFQNVTGQSLTGGTWSIVPKYASNLNPVTGEVNVWAFPNSTVTDTLEEYVFEFNTPACGDTPAVIFTMILGPFSGVALPLGANNANIEICDTDTLNLFEALTSNESIPAPHLNGTWEFISNSSGAAFTGTFTLNDHSFSADIPYEITIPPINREIFELRYVVPGMTPCATSEETRVRVSVVRQVSAGIMEAGLICEGDILAGLHDADIDLRDDQFLRDEDVGGTWSSQGADPTNQISDEQDSVINLREIYDNVINGGNNLRFGCVDFGFTYSVKKRSAVCEDDDETVFFTFFEQLRPFNQAGEIPEVCANEEPGSIDLFDLLEFTNENGIDFIYNDDAYVKWRMISGPSDLPLSEDHKGTVQTLGAASGTYVFEFGVSPKINCPGGEAFCDPFAAEGEEGHCEFPCGVLITQVTIRVLEFDYAGEDTDGINICISENQIDLRSLLKIEGGNTIVDTGVWTNEGGEEIDNTFVFPEISSPEAFRFTYTATSDMGCIDAATLEFTIHPLPVAGEDGTASVCSDNLTVTLFDHLEGNPDTTGIWTGPNGYTSTDHLGRFDQNDDTLPILGAGRFRYEVPGNAGCLDSDASFVDVIIIEPENIGNDRAETFCKIDGRVNLFSLLDRNTVRTGTFEDTDDTGALNSEGVVEFETLTNGIYNFRYIISNTAPCEESSLNVAIQIVDLPEPQVGDQEFCILDAARLEDIVVDVLNYNWYETLEGTIPIITNPILLDEQVFYIANVDANNCESERVEVRINILNIGERSAQGELCTLDFQDGVSPNNDVINDTFDLVIEDVYNIPEAFPDFDLKIFNRYGSMVYEGNADTEEFRGESNISLRLGDDLPSGTYFYIFTPNFENNFPIQGSFYLSR</sequence>
<evidence type="ECO:0000313" key="2">
    <source>
        <dbReference type="EMBL" id="MFD2593001.1"/>
    </source>
</evidence>
<evidence type="ECO:0000313" key="3">
    <source>
        <dbReference type="Proteomes" id="UP001597459"/>
    </source>
</evidence>
<gene>
    <name evidence="2" type="ORF">ACFSTE_19345</name>
</gene>
<reference evidence="3" key="1">
    <citation type="journal article" date="2019" name="Int. J. Syst. Evol. Microbiol.">
        <title>The Global Catalogue of Microorganisms (GCM) 10K type strain sequencing project: providing services to taxonomists for standard genome sequencing and annotation.</title>
        <authorList>
            <consortium name="The Broad Institute Genomics Platform"/>
            <consortium name="The Broad Institute Genome Sequencing Center for Infectious Disease"/>
            <person name="Wu L."/>
            <person name="Ma J."/>
        </authorList>
    </citation>
    <scope>NUCLEOTIDE SEQUENCE [LARGE SCALE GENOMIC DNA]</scope>
    <source>
        <strain evidence="3">KCTC 42423</strain>
    </source>
</reference>
<proteinExistence type="predicted"/>
<dbReference type="Pfam" id="PF13585">
    <property type="entry name" value="CHU_C"/>
    <property type="match status" value="1"/>
</dbReference>
<feature type="signal peptide" evidence="1">
    <location>
        <begin position="1"/>
        <end position="22"/>
    </location>
</feature>